<dbReference type="Proteomes" id="UP000626092">
    <property type="component" value="Unassembled WGS sequence"/>
</dbReference>
<evidence type="ECO:0000256" key="9">
    <source>
        <dbReference type="SAM" id="MobiDB-lite"/>
    </source>
</evidence>
<dbReference type="EMBL" id="WJXA01000006">
    <property type="protein sequence ID" value="KAF7141481.1"/>
    <property type="molecule type" value="Genomic_DNA"/>
</dbReference>
<dbReference type="PROSITE" id="PS50829">
    <property type="entry name" value="GYF"/>
    <property type="match status" value="1"/>
</dbReference>
<accession>A0A834LLK6</accession>
<feature type="compositionally biased region" description="Basic and acidic residues" evidence="9">
    <location>
        <begin position="2020"/>
        <end position="2033"/>
    </location>
</feature>
<sequence length="2039" mass="224984">MVFSPLCSGGDSEIELHEYDPFFLSRKREKVLDSTSQDIIYQVCAGNHNDASCSMELRLGCFSNALVSSSCCDCCEEIGAHSATEITCQSNGNSDTIPQPCNFGGSSYQGNDNTGYASTSFVSGWMYVNENGQMCGPYIQEQLYEGLSTGFLPDELPVYPILNGALLNPVPLNYFKQFPSHVATGFTSLTLPSNCMTDSTRELPPSKLHHGVATSAYSDAHSAIQPFYNHNGSSSSQQIPKFEAAASTASYPPLVLHLLLVKSNPSVFFSSTVHCILASFIRWPFVVVLMRFFPPVLLSKSQSGDESSWFFEDDEGRKHGPHSLMELYSWHHYGYLRDSSLVSGKTKLSWEYGVFDFLLFVVGPLILLMIYHAHNKTGLFDLQSLMKTWLATRPGSFYISEVKGSETSSLQSFISETSEEVCFQLHSGIMKAARKVVLDEIIRHIIAECVAMKKAQRHTRLEVVNESARIYSLDSRTPEYCETKKDPVASEIEVSESSYVSNRKCLTDGSMAGSPASMKSIGSYQNYCSAYVCVCKFVFDSCMQVLWNAVSYDPIVEYSTSWRKRIRWSSLTAAVGNVHLKSLRSEEESSAMELDCPPGFESARMAPEICPRSPAISASFFGEEKSFEPNPLNYDQIHDDMDSILESVEDDLHSSAKLSLFEYFVTFVEEEAEQVVDSLVCGKLKEVTVGPSVQFSQACGFDSQMSSSDNSQSPLQSAEPFDKDPVSLHKSYLSNFLSGAFATLNAHEENIVNDEESDEPCPPGFEEKFGGVVPSRIEKIRPSSSNEYITKIGSYVVITMFRQKLHDIVVREWKSLFADHTLHEFLISSSSLKKYMKFHASEDLIKPLFQERGILKSKQNADSSPDILDKLRYISTKDNISGPSEVPSVSGKYMYYRKRKLVRRKLGSLSLCATSGNVGLQNISFEKSKKKDVSTSVSNIAESKAAVGDLKKILPNNCNIESFIDAKPYNEYLSSAKVALVVQDCGIKGDDLECSKDGITHCEYSSLDVEKVANISQRDVQMQIVVAGGSSKKIPKATNVMNRKRKHSMDVVPSSCSRKVIKLTKSAAKLPDCKEVIVRKMKTNKSRKSHLCPRSDGCARSSIIGWDWHRWSANASPAERARFRGTHCIHPQYVGSEVSGSQVWNMKCLSARTNRVKIRNLVAAVEGADLLKATQLKARKKRLRFQRSKIHDWGLVALEPIEAEDFVIEYVGELIRPRALGVKGRPVLLCSIDLSAACSFSAVISDIRECYYEKIGIGSSYLFRLDDGYVEHAMPLIIEATSLWLLDLLESPSSVFSKPVDATKRGGIARFINHSCEVAVLSDPFDFLPNCYTKVISVESQKKIFIYAKRHIAAGEEITYNYKFPLEEKKIPCNCGSRSEADRKEMRSLEREKLKPLYRVLHTTGVFGFVGHLFEGHAVEWANTNFTAYGNTGEAGVLCLELCALSSMLYLQLSRLFGDLSLGSVSLRFLGKAMILHIFDSLCRLKDAIPNKAEGKSSKSLFQAAVSVVYLGPLFESGRGVADERWRWSKRLRGGVSKKGVTRIARLRVAGDGGVTIGDRLLYYTVKRKGWGGCWGGMSCFGSQKGGKRIVPASRIPEANSLGNAPNGPQNVRLTNQASTIAPSLLAPPSSPASFSNSALPSTAQSPSCFLSSLSANSHEEGGPSSTMFATGPYAHETQLVSPPVFSTFTTEPSTAPLTPPPELAHLTTPSSPDVPFAQFLSSAVDLKGTEKTNNYITASNDLQATYSLYPGSPASSFISHVSRTSGDCLSSSFPERDFPPQWDPSIPTSQDTRYLKSESGRLTGLHTSSASKLSQDSNFFCPATFAQFYLDQNPLPHSGGRLSVSKESDVYSSGGGGHQNRQNKTCKQDVEEIEAYRASFGFSADEIITTAQYVEISDVLDDSFSMTPFTANKLHMEESMLPPPTNRGQIAEEIHTNLPSPKNHSSELKDVYGVVGREVSGPGNNSQGHILRKRPGDVFGRSLAGNHILSDDDDIFSRMGASKISRKYHQGLSSSDAEIDYRRGRSLRDGKGDFAWQD</sequence>
<dbReference type="SUPFAM" id="SSF55277">
    <property type="entry name" value="GYF domain"/>
    <property type="match status" value="1"/>
</dbReference>
<evidence type="ECO:0000256" key="1">
    <source>
        <dbReference type="ARBA" id="ARBA00004123"/>
    </source>
</evidence>
<comment type="subcellular location">
    <subcellularLocation>
        <location evidence="1">Nucleus</location>
    </subcellularLocation>
</comment>
<protein>
    <recommendedName>
        <fullName evidence="2">[histone H3]-lysine(4) N-trimethyltransferase</fullName>
        <ecNumber evidence="2">2.1.1.354</ecNumber>
    </recommendedName>
</protein>
<comment type="caution">
    <text evidence="12">The sequence shown here is derived from an EMBL/GenBank/DDBJ whole genome shotgun (WGS) entry which is preliminary data.</text>
</comment>
<evidence type="ECO:0000256" key="6">
    <source>
        <dbReference type="ARBA" id="ARBA00022853"/>
    </source>
</evidence>
<evidence type="ECO:0000256" key="3">
    <source>
        <dbReference type="ARBA" id="ARBA00022603"/>
    </source>
</evidence>
<keyword evidence="5" id="KW-0949">S-adenosyl-L-methionine</keyword>
<feature type="region of interest" description="Disordered" evidence="9">
    <location>
        <begin position="1773"/>
        <end position="1794"/>
    </location>
</feature>
<dbReference type="InterPro" id="IPR044570">
    <property type="entry name" value="Set1-like"/>
</dbReference>
<dbReference type="PANTHER" id="PTHR45814:SF2">
    <property type="entry name" value="HISTONE-LYSINE N-METHYLTRANSFERASE SETD1"/>
    <property type="match status" value="1"/>
</dbReference>
<dbReference type="PANTHER" id="PTHR45814">
    <property type="entry name" value="HISTONE-LYSINE N-METHYLTRANSFERASE SETD1"/>
    <property type="match status" value="1"/>
</dbReference>
<reference evidence="12" key="1">
    <citation type="submission" date="2019-11" db="EMBL/GenBank/DDBJ databases">
        <authorList>
            <person name="Liu Y."/>
            <person name="Hou J."/>
            <person name="Li T.-Q."/>
            <person name="Guan C.-H."/>
            <person name="Wu X."/>
            <person name="Wu H.-Z."/>
            <person name="Ling F."/>
            <person name="Zhang R."/>
            <person name="Shi X.-G."/>
            <person name="Ren J.-P."/>
            <person name="Chen E.-F."/>
            <person name="Sun J.-M."/>
        </authorList>
    </citation>
    <scope>NUCLEOTIDE SEQUENCE</scope>
    <source>
        <strain evidence="12">Adult_tree_wgs_1</strain>
        <tissue evidence="12">Leaves</tissue>
    </source>
</reference>
<keyword evidence="7" id="KW-0539">Nucleus</keyword>
<dbReference type="GO" id="GO:0032259">
    <property type="term" value="P:methylation"/>
    <property type="evidence" value="ECO:0007669"/>
    <property type="project" value="UniProtKB-KW"/>
</dbReference>
<evidence type="ECO:0000256" key="4">
    <source>
        <dbReference type="ARBA" id="ARBA00022679"/>
    </source>
</evidence>
<evidence type="ECO:0000313" key="13">
    <source>
        <dbReference type="Proteomes" id="UP000626092"/>
    </source>
</evidence>
<evidence type="ECO:0000313" key="12">
    <source>
        <dbReference type="EMBL" id="KAF7141481.1"/>
    </source>
</evidence>
<dbReference type="Gene3D" id="2.170.270.10">
    <property type="entry name" value="SET domain"/>
    <property type="match status" value="1"/>
</dbReference>
<dbReference type="EC" id="2.1.1.354" evidence="2"/>
<dbReference type="InterPro" id="IPR001214">
    <property type="entry name" value="SET_dom"/>
</dbReference>
<keyword evidence="3" id="KW-0489">Methyltransferase</keyword>
<evidence type="ECO:0000259" key="10">
    <source>
        <dbReference type="PROSITE" id="PS50280"/>
    </source>
</evidence>
<dbReference type="PROSITE" id="PS50280">
    <property type="entry name" value="SET"/>
    <property type="match status" value="1"/>
</dbReference>
<keyword evidence="13" id="KW-1185">Reference proteome</keyword>
<dbReference type="OrthoDB" id="308383at2759"/>
<dbReference type="Pfam" id="PF00856">
    <property type="entry name" value="SET"/>
    <property type="match status" value="1"/>
</dbReference>
<keyword evidence="4" id="KW-0808">Transferase</keyword>
<dbReference type="InterPro" id="IPR035445">
    <property type="entry name" value="GYF-like_dom_sf"/>
</dbReference>
<dbReference type="SUPFAM" id="SSF82199">
    <property type="entry name" value="SET domain"/>
    <property type="match status" value="1"/>
</dbReference>
<dbReference type="GO" id="GO:0048188">
    <property type="term" value="C:Set1C/COMPASS complex"/>
    <property type="evidence" value="ECO:0007669"/>
    <property type="project" value="TreeGrafter"/>
</dbReference>
<feature type="domain" description="GYF" evidence="11">
    <location>
        <begin position="306"/>
        <end position="363"/>
    </location>
</feature>
<evidence type="ECO:0000256" key="8">
    <source>
        <dbReference type="ARBA" id="ARBA00047571"/>
    </source>
</evidence>
<feature type="domain" description="SET" evidence="10">
    <location>
        <begin position="1181"/>
        <end position="1363"/>
    </location>
</feature>
<gene>
    <name evidence="12" type="ORF">RHSIM_Rhsim06G0000300</name>
</gene>
<feature type="region of interest" description="Disordered" evidence="9">
    <location>
        <begin position="1840"/>
        <end position="1865"/>
    </location>
</feature>
<evidence type="ECO:0000256" key="2">
    <source>
        <dbReference type="ARBA" id="ARBA00012182"/>
    </source>
</evidence>
<dbReference type="InterPro" id="IPR046341">
    <property type="entry name" value="SET_dom_sf"/>
</dbReference>
<proteinExistence type="predicted"/>
<keyword evidence="6" id="KW-0156">Chromatin regulator</keyword>
<evidence type="ECO:0000256" key="7">
    <source>
        <dbReference type="ARBA" id="ARBA00023242"/>
    </source>
</evidence>
<comment type="catalytic activity">
    <reaction evidence="8">
        <text>L-lysyl(4)-[histone H3] + 3 S-adenosyl-L-methionine = N(6),N(6),N(6)-trimethyl-L-lysyl(4)-[histone H3] + 3 S-adenosyl-L-homocysteine + 3 H(+)</text>
        <dbReference type="Rhea" id="RHEA:60260"/>
        <dbReference type="Rhea" id="RHEA-COMP:15537"/>
        <dbReference type="Rhea" id="RHEA-COMP:15547"/>
        <dbReference type="ChEBI" id="CHEBI:15378"/>
        <dbReference type="ChEBI" id="CHEBI:29969"/>
        <dbReference type="ChEBI" id="CHEBI:57856"/>
        <dbReference type="ChEBI" id="CHEBI:59789"/>
        <dbReference type="ChEBI" id="CHEBI:61961"/>
        <dbReference type="EC" id="2.1.1.354"/>
    </reaction>
</comment>
<organism evidence="12 13">
    <name type="scientific">Rhododendron simsii</name>
    <name type="common">Sims's rhododendron</name>
    <dbReference type="NCBI Taxonomy" id="118357"/>
    <lineage>
        <taxon>Eukaryota</taxon>
        <taxon>Viridiplantae</taxon>
        <taxon>Streptophyta</taxon>
        <taxon>Embryophyta</taxon>
        <taxon>Tracheophyta</taxon>
        <taxon>Spermatophyta</taxon>
        <taxon>Magnoliopsida</taxon>
        <taxon>eudicotyledons</taxon>
        <taxon>Gunneridae</taxon>
        <taxon>Pentapetalae</taxon>
        <taxon>asterids</taxon>
        <taxon>Ericales</taxon>
        <taxon>Ericaceae</taxon>
        <taxon>Ericoideae</taxon>
        <taxon>Rhodoreae</taxon>
        <taxon>Rhododendron</taxon>
    </lineage>
</organism>
<dbReference type="GO" id="GO:0140999">
    <property type="term" value="F:histone H3K4 trimethyltransferase activity"/>
    <property type="evidence" value="ECO:0007669"/>
    <property type="project" value="UniProtKB-EC"/>
</dbReference>
<feature type="region of interest" description="Disordered" evidence="9">
    <location>
        <begin position="2011"/>
        <end position="2039"/>
    </location>
</feature>
<dbReference type="SMART" id="SM00317">
    <property type="entry name" value="SET"/>
    <property type="match status" value="1"/>
</dbReference>
<name>A0A834LLK6_RHOSS</name>
<dbReference type="InterPro" id="IPR003169">
    <property type="entry name" value="GYF"/>
</dbReference>
<evidence type="ECO:0000256" key="5">
    <source>
        <dbReference type="ARBA" id="ARBA00022691"/>
    </source>
</evidence>
<evidence type="ECO:0000259" key="11">
    <source>
        <dbReference type="PROSITE" id="PS50829"/>
    </source>
</evidence>
<dbReference type="Gene3D" id="3.30.1490.40">
    <property type="match status" value="2"/>
</dbReference>